<evidence type="ECO:0000256" key="6">
    <source>
        <dbReference type="ARBA" id="ARBA00012728"/>
    </source>
</evidence>
<evidence type="ECO:0000313" key="19">
    <source>
        <dbReference type="EMBL" id="AGL03590.1"/>
    </source>
</evidence>
<evidence type="ECO:0000256" key="3">
    <source>
        <dbReference type="ARBA" id="ARBA00005164"/>
    </source>
</evidence>
<feature type="domain" description="Alpha-D-phosphohexomutase alpha/beta/alpha" evidence="18">
    <location>
        <begin position="292"/>
        <end position="403"/>
    </location>
</feature>
<dbReference type="SUPFAM" id="SSF53738">
    <property type="entry name" value="Phosphoglucomutase, first 3 domains"/>
    <property type="match status" value="2"/>
</dbReference>
<dbReference type="eggNOG" id="COG1109">
    <property type="taxonomic scope" value="Bacteria"/>
</dbReference>
<dbReference type="InterPro" id="IPR036900">
    <property type="entry name" value="A-D-PHexomutase_C_sf"/>
</dbReference>
<dbReference type="CDD" id="cd05800">
    <property type="entry name" value="PGM_like2"/>
    <property type="match status" value="1"/>
</dbReference>
<accession>R4KSN3</accession>
<name>R4KSN3_9FIRM</name>
<evidence type="ECO:0000256" key="2">
    <source>
        <dbReference type="ARBA" id="ARBA00001946"/>
    </source>
</evidence>
<evidence type="ECO:0000256" key="9">
    <source>
        <dbReference type="ARBA" id="ARBA00022842"/>
    </source>
</evidence>
<reference evidence="19 20" key="1">
    <citation type="submission" date="2012-01" db="EMBL/GenBank/DDBJ databases">
        <title>Complete sequence of Desulfotomaculum gibsoniae DSM 7213.</title>
        <authorList>
            <consortium name="US DOE Joint Genome Institute"/>
            <person name="Lucas S."/>
            <person name="Han J."/>
            <person name="Lapidus A."/>
            <person name="Cheng J.-F."/>
            <person name="Goodwin L."/>
            <person name="Pitluck S."/>
            <person name="Peters L."/>
            <person name="Ovchinnikova G."/>
            <person name="Teshima H."/>
            <person name="Detter J.C."/>
            <person name="Han C."/>
            <person name="Tapia R."/>
            <person name="Land M."/>
            <person name="Hauser L."/>
            <person name="Kyrpides N."/>
            <person name="Ivanova N."/>
            <person name="Pagani I."/>
            <person name="Parshina S."/>
            <person name="Plugge C."/>
            <person name="Muyzer G."/>
            <person name="Kuever J."/>
            <person name="Ivanova A."/>
            <person name="Nazina T."/>
            <person name="Klenk H.-P."/>
            <person name="Brambilla E."/>
            <person name="Spring S."/>
            <person name="Stams A.F."/>
            <person name="Woyke T."/>
        </authorList>
    </citation>
    <scope>NUCLEOTIDE SEQUENCE [LARGE SCALE GENOMIC DNA]</scope>
    <source>
        <strain evidence="19 20">DSM 7213</strain>
    </source>
</reference>
<dbReference type="OrthoDB" id="9806956at2"/>
<dbReference type="Gene3D" id="3.40.120.10">
    <property type="entry name" value="Alpha-D-Glucose-1,6-Bisphosphate, subunit A, domain 3"/>
    <property type="match status" value="3"/>
</dbReference>
<evidence type="ECO:0000256" key="14">
    <source>
        <dbReference type="RuleBase" id="RU004326"/>
    </source>
</evidence>
<keyword evidence="8 14" id="KW-0479">Metal-binding</keyword>
<dbReference type="InterPro" id="IPR005841">
    <property type="entry name" value="Alpha-D-phosphohexomutase_SF"/>
</dbReference>
<dbReference type="Pfam" id="PF00408">
    <property type="entry name" value="PGM_PMM_IV"/>
    <property type="match status" value="1"/>
</dbReference>
<dbReference type="Pfam" id="PF02880">
    <property type="entry name" value="PGM_PMM_III"/>
    <property type="match status" value="1"/>
</dbReference>
<protein>
    <recommendedName>
        <fullName evidence="11">Phosphoglucomutase</fullName>
        <ecNumber evidence="6">5.4.2.2</ecNumber>
    </recommendedName>
    <alternativeName>
        <fullName evidence="13">Alpha-phosphoglucomutase</fullName>
    </alternativeName>
    <alternativeName>
        <fullName evidence="12">Glucose phosphomutase</fullName>
    </alternativeName>
</protein>
<evidence type="ECO:0000256" key="7">
    <source>
        <dbReference type="ARBA" id="ARBA00022553"/>
    </source>
</evidence>
<dbReference type="GO" id="GO:0008973">
    <property type="term" value="F:phosphopentomutase activity"/>
    <property type="evidence" value="ECO:0007669"/>
    <property type="project" value="TreeGrafter"/>
</dbReference>
<dbReference type="AlphaFoldDB" id="R4KSN3"/>
<comment type="cofactor">
    <cofactor evidence="2">
        <name>Mg(2+)</name>
        <dbReference type="ChEBI" id="CHEBI:18420"/>
    </cofactor>
</comment>
<proteinExistence type="inferred from homology"/>
<evidence type="ECO:0000256" key="10">
    <source>
        <dbReference type="ARBA" id="ARBA00023235"/>
    </source>
</evidence>
<evidence type="ECO:0000259" key="16">
    <source>
        <dbReference type="Pfam" id="PF02878"/>
    </source>
</evidence>
<evidence type="ECO:0000259" key="18">
    <source>
        <dbReference type="Pfam" id="PF02880"/>
    </source>
</evidence>
<dbReference type="GO" id="GO:0005975">
    <property type="term" value="P:carbohydrate metabolic process"/>
    <property type="evidence" value="ECO:0007669"/>
    <property type="project" value="InterPro"/>
</dbReference>
<dbReference type="EMBL" id="CP003273">
    <property type="protein sequence ID" value="AGL03590.1"/>
    <property type="molecule type" value="Genomic_DNA"/>
</dbReference>
<dbReference type="InterPro" id="IPR005844">
    <property type="entry name" value="A-D-PHexomutase_a/b/a-I"/>
</dbReference>
<evidence type="ECO:0000256" key="4">
    <source>
        <dbReference type="ARBA" id="ARBA00005189"/>
    </source>
</evidence>
<evidence type="ECO:0000256" key="13">
    <source>
        <dbReference type="ARBA" id="ARBA00041467"/>
    </source>
</evidence>
<dbReference type="EC" id="5.4.2.2" evidence="6"/>
<dbReference type="GO" id="GO:0000287">
    <property type="term" value="F:magnesium ion binding"/>
    <property type="evidence" value="ECO:0007669"/>
    <property type="project" value="InterPro"/>
</dbReference>
<dbReference type="SUPFAM" id="SSF55957">
    <property type="entry name" value="Phosphoglucomutase, C-terminal domain"/>
    <property type="match status" value="1"/>
</dbReference>
<gene>
    <name evidence="19" type="ORF">Desgi_4347</name>
</gene>
<dbReference type="Pfam" id="PF02879">
    <property type="entry name" value="PGM_PMM_II"/>
    <property type="match status" value="1"/>
</dbReference>
<dbReference type="KEGG" id="dgi:Desgi_4347"/>
<feature type="domain" description="Alpha-D-phosphohexomutase alpha/beta/alpha" evidence="17">
    <location>
        <begin position="187"/>
        <end position="287"/>
    </location>
</feature>
<dbReference type="GO" id="GO:0006166">
    <property type="term" value="P:purine ribonucleoside salvage"/>
    <property type="evidence" value="ECO:0007669"/>
    <property type="project" value="TreeGrafter"/>
</dbReference>
<dbReference type="InterPro" id="IPR005846">
    <property type="entry name" value="A-D-PHexomutase_a/b/a-III"/>
</dbReference>
<organism evidence="19 20">
    <name type="scientific">Desulfoscipio gibsoniae DSM 7213</name>
    <dbReference type="NCBI Taxonomy" id="767817"/>
    <lineage>
        <taxon>Bacteria</taxon>
        <taxon>Bacillati</taxon>
        <taxon>Bacillota</taxon>
        <taxon>Clostridia</taxon>
        <taxon>Eubacteriales</taxon>
        <taxon>Desulfallaceae</taxon>
        <taxon>Desulfoscipio</taxon>
    </lineage>
</organism>
<dbReference type="STRING" id="767817.Desgi_4347"/>
<comment type="pathway">
    <text evidence="4">Lipid metabolism.</text>
</comment>
<keyword evidence="9 14" id="KW-0460">Magnesium</keyword>
<evidence type="ECO:0000256" key="1">
    <source>
        <dbReference type="ARBA" id="ARBA00000443"/>
    </source>
</evidence>
<feature type="domain" description="Alpha-D-phosphohexomutase C-terminal" evidence="15">
    <location>
        <begin position="434"/>
        <end position="491"/>
    </location>
</feature>
<evidence type="ECO:0000256" key="12">
    <source>
        <dbReference type="ARBA" id="ARBA00041398"/>
    </source>
</evidence>
<evidence type="ECO:0000313" key="20">
    <source>
        <dbReference type="Proteomes" id="UP000013520"/>
    </source>
</evidence>
<dbReference type="PANTHER" id="PTHR45745:SF1">
    <property type="entry name" value="PHOSPHOGLUCOMUTASE 2B-RELATED"/>
    <property type="match status" value="1"/>
</dbReference>
<evidence type="ECO:0000256" key="5">
    <source>
        <dbReference type="ARBA" id="ARBA00010231"/>
    </source>
</evidence>
<dbReference type="InterPro" id="IPR016066">
    <property type="entry name" value="A-D-PHexomutase_CS"/>
</dbReference>
<evidence type="ECO:0000259" key="17">
    <source>
        <dbReference type="Pfam" id="PF02879"/>
    </source>
</evidence>
<sequence length="498" mass="54505">MRKIKFGTDGWRGIIADDFTFDNLRIVSQAVADYVNGQGAGHKGIVVGYDNRFLSDRFADTVADVMIQNGIKVYLAGSPLPTPVTAFAVKVHEAAGAVMLTASHNPPEYNGFKFIPDYAGPALPHITGAIEENIARLQGGAMQGRWTDQEQAVELADVFNTRDAVGKATRQGEPSVAERIIIDPRPEYFEHLEQLVDMEAIRRANLEVMVDAMHGSGVGYLDVMLKKVTSAVKQCRCYRDPLFGGGMPEPTGKTLQDVCKWIQEDEGRLGLALDGDADRFGIIDSSGVYVTPNQFLPLLYHHLITVKGIVGPVTRTVATTHMLDRIAQQHGQQVYETAVGFKYIGQNLLEKGCVLGGEESGGLSIKGHIPEKDGILAGLLAAELVAVHGKRLLAIAEDVAKEYGGQLYSERLDVHTTSGRKQMVLEKLQQFNPAELTGIPVTQRITLDGVKLVLDSGEWVLVRPSGTEPLFRIYVESHRPERIKELSREVAVQIGLDE</sequence>
<dbReference type="InterPro" id="IPR005845">
    <property type="entry name" value="A-D-PHexomutase_a/b/a-II"/>
</dbReference>
<comment type="catalytic activity">
    <reaction evidence="1">
        <text>alpha-D-glucose 1-phosphate = alpha-D-glucose 6-phosphate</text>
        <dbReference type="Rhea" id="RHEA:23536"/>
        <dbReference type="ChEBI" id="CHEBI:58225"/>
        <dbReference type="ChEBI" id="CHEBI:58601"/>
        <dbReference type="EC" id="5.4.2.2"/>
    </reaction>
</comment>
<dbReference type="Proteomes" id="UP000013520">
    <property type="component" value="Chromosome"/>
</dbReference>
<comment type="pathway">
    <text evidence="3">Glycolipid metabolism; diglucosyl-diacylglycerol biosynthesis.</text>
</comment>
<keyword evidence="20" id="KW-1185">Reference proteome</keyword>
<keyword evidence="10" id="KW-0413">Isomerase</keyword>
<dbReference type="PRINTS" id="PR00509">
    <property type="entry name" value="PGMPMM"/>
</dbReference>
<feature type="domain" description="Alpha-D-phosphohexomutase alpha/beta/alpha" evidence="16">
    <location>
        <begin position="4"/>
        <end position="136"/>
    </location>
</feature>
<comment type="similarity">
    <text evidence="5 14">Belongs to the phosphohexose mutase family.</text>
</comment>
<dbReference type="GO" id="GO:0004614">
    <property type="term" value="F:phosphoglucomutase activity"/>
    <property type="evidence" value="ECO:0007669"/>
    <property type="project" value="UniProtKB-EC"/>
</dbReference>
<dbReference type="PANTHER" id="PTHR45745">
    <property type="entry name" value="PHOSPHOMANNOMUTASE 45A"/>
    <property type="match status" value="1"/>
</dbReference>
<evidence type="ECO:0000259" key="15">
    <source>
        <dbReference type="Pfam" id="PF00408"/>
    </source>
</evidence>
<dbReference type="HOGENOM" id="CLU_016950_7_1_9"/>
<dbReference type="RefSeq" id="WP_006521354.1">
    <property type="nucleotide sequence ID" value="NC_021184.1"/>
</dbReference>
<dbReference type="PROSITE" id="PS00710">
    <property type="entry name" value="PGM_PMM"/>
    <property type="match status" value="1"/>
</dbReference>
<dbReference type="Gene3D" id="3.30.310.50">
    <property type="entry name" value="Alpha-D-phosphohexomutase, C-terminal domain"/>
    <property type="match status" value="1"/>
</dbReference>
<dbReference type="Pfam" id="PF02878">
    <property type="entry name" value="PGM_PMM_I"/>
    <property type="match status" value="1"/>
</dbReference>
<dbReference type="InterPro" id="IPR016055">
    <property type="entry name" value="A-D-PHexomutase_a/b/a-I/II/III"/>
</dbReference>
<evidence type="ECO:0000256" key="11">
    <source>
        <dbReference type="ARBA" id="ARBA00039995"/>
    </source>
</evidence>
<dbReference type="InterPro" id="IPR005843">
    <property type="entry name" value="A-D-PHexomutase_C"/>
</dbReference>
<keyword evidence="7" id="KW-0597">Phosphoprotein</keyword>
<evidence type="ECO:0000256" key="8">
    <source>
        <dbReference type="ARBA" id="ARBA00022723"/>
    </source>
</evidence>